<dbReference type="PANTHER" id="PTHR12599:SF0">
    <property type="entry name" value="PTERIN-4-ALPHA-CARBINOLAMINE DEHYDRATASE"/>
    <property type="match status" value="1"/>
</dbReference>
<dbReference type="InterPro" id="IPR029068">
    <property type="entry name" value="Glyas_Bleomycin-R_OHBP_Dase"/>
</dbReference>
<dbReference type="Pfam" id="PF18029">
    <property type="entry name" value="Glyoxalase_6"/>
    <property type="match status" value="1"/>
</dbReference>
<keyword evidence="5 7" id="KW-0456">Lyase</keyword>
<dbReference type="EC" id="4.2.1.96" evidence="3"/>
<protein>
    <recommendedName>
        <fullName evidence="4">Putative pterin-4-alpha-carbinolamine dehydratase</fullName>
        <ecNumber evidence="3">4.2.1.96</ecNumber>
    </recommendedName>
</protein>
<evidence type="ECO:0000256" key="4">
    <source>
        <dbReference type="ARBA" id="ARBA00021735"/>
    </source>
</evidence>
<feature type="domain" description="Glyoxalase-like" evidence="6">
    <location>
        <begin position="112"/>
        <end position="210"/>
    </location>
</feature>
<gene>
    <name evidence="7" type="ORF">ACFO7V_10040</name>
</gene>
<evidence type="ECO:0000259" key="6">
    <source>
        <dbReference type="Pfam" id="PF18029"/>
    </source>
</evidence>
<dbReference type="Proteomes" id="UP001595884">
    <property type="component" value="Unassembled WGS sequence"/>
</dbReference>
<sequence>MSEKEVLKQADRESQLTHLPHWRYMLGSLRTAFKCSSSAVALEFFAEIGALAQEANHHPDVDWRYDTLFVTLVSHDVGGVSLRDTQLAGKISDLAQEHGAQANLNLARTVEIAIDTDDREQIADTWRAALGYKEQADGSLTDPYGRGPAIWFQNTETPNANRFHLDISVPHSHHVDILDGLKEAGARLNYADAPSFTVATDPQGNRLCICTEVGRHDG</sequence>
<comment type="similarity">
    <text evidence="2">Belongs to the pterin-4-alpha-carbinolamine dehydratase family.</text>
</comment>
<dbReference type="EMBL" id="JBHSHE010000042">
    <property type="protein sequence ID" value="MFC4716478.1"/>
    <property type="molecule type" value="Genomic_DNA"/>
</dbReference>
<dbReference type="SUPFAM" id="SSF54593">
    <property type="entry name" value="Glyoxalase/Bleomycin resistance protein/Dihydroxybiphenyl dioxygenase"/>
    <property type="match status" value="1"/>
</dbReference>
<dbReference type="SUPFAM" id="SSF55248">
    <property type="entry name" value="PCD-like"/>
    <property type="match status" value="1"/>
</dbReference>
<comment type="catalytic activity">
    <reaction evidence="1">
        <text>(4aS,6R)-4a-hydroxy-L-erythro-5,6,7,8-tetrahydrobiopterin = (6R)-L-erythro-6,7-dihydrobiopterin + H2O</text>
        <dbReference type="Rhea" id="RHEA:11920"/>
        <dbReference type="ChEBI" id="CHEBI:15377"/>
        <dbReference type="ChEBI" id="CHEBI:15642"/>
        <dbReference type="ChEBI" id="CHEBI:43120"/>
        <dbReference type="EC" id="4.2.1.96"/>
    </reaction>
</comment>
<evidence type="ECO:0000313" key="7">
    <source>
        <dbReference type="EMBL" id="MFC4716478.1"/>
    </source>
</evidence>
<evidence type="ECO:0000256" key="2">
    <source>
        <dbReference type="ARBA" id="ARBA00006472"/>
    </source>
</evidence>
<dbReference type="PANTHER" id="PTHR12599">
    <property type="entry name" value="PTERIN-4-ALPHA-CARBINOLAMINE DEHYDRATASE"/>
    <property type="match status" value="1"/>
</dbReference>
<dbReference type="Gene3D" id="3.10.180.10">
    <property type="entry name" value="2,3-Dihydroxybiphenyl 1,2-Dioxygenase, domain 1"/>
    <property type="match status" value="1"/>
</dbReference>
<dbReference type="GO" id="GO:0008124">
    <property type="term" value="F:4-alpha-hydroxytetrahydrobiopterin dehydratase activity"/>
    <property type="evidence" value="ECO:0007669"/>
    <property type="project" value="UniProtKB-EC"/>
</dbReference>
<evidence type="ECO:0000256" key="1">
    <source>
        <dbReference type="ARBA" id="ARBA00001554"/>
    </source>
</evidence>
<dbReference type="InterPro" id="IPR001533">
    <property type="entry name" value="Pterin_deHydtase"/>
</dbReference>
<dbReference type="RefSeq" id="WP_096254437.1">
    <property type="nucleotide sequence ID" value="NZ_BAAAVQ010000047.1"/>
</dbReference>
<reference evidence="8" key="1">
    <citation type="journal article" date="2019" name="Int. J. Syst. Evol. Microbiol.">
        <title>The Global Catalogue of Microorganisms (GCM) 10K type strain sequencing project: providing services to taxonomists for standard genome sequencing and annotation.</title>
        <authorList>
            <consortium name="The Broad Institute Genomics Platform"/>
            <consortium name="The Broad Institute Genome Sequencing Center for Infectious Disease"/>
            <person name="Wu L."/>
            <person name="Ma J."/>
        </authorList>
    </citation>
    <scope>NUCLEOTIDE SEQUENCE [LARGE SCALE GENOMIC DNA]</scope>
    <source>
        <strain evidence="8">CGMCC 1.12849</strain>
    </source>
</reference>
<evidence type="ECO:0000256" key="3">
    <source>
        <dbReference type="ARBA" id="ARBA00013252"/>
    </source>
</evidence>
<dbReference type="InterPro" id="IPR041581">
    <property type="entry name" value="Glyoxalase_6"/>
</dbReference>
<name>A0ABV9MPC1_9MICC</name>
<dbReference type="CDD" id="cd00488">
    <property type="entry name" value="PCD_DCoH"/>
    <property type="match status" value="1"/>
</dbReference>
<dbReference type="InterPro" id="IPR036428">
    <property type="entry name" value="PCD_sf"/>
</dbReference>
<comment type="caution">
    <text evidence="7">The sequence shown here is derived from an EMBL/GenBank/DDBJ whole genome shotgun (WGS) entry which is preliminary data.</text>
</comment>
<keyword evidence="8" id="KW-1185">Reference proteome</keyword>
<dbReference type="Pfam" id="PF01329">
    <property type="entry name" value="Pterin_4a"/>
    <property type="match status" value="1"/>
</dbReference>
<accession>A0ABV9MPC1</accession>
<proteinExistence type="inferred from homology"/>
<dbReference type="Gene3D" id="3.30.1360.20">
    <property type="entry name" value="Transcriptional coactivator/pterin dehydratase"/>
    <property type="match status" value="1"/>
</dbReference>
<evidence type="ECO:0000313" key="8">
    <source>
        <dbReference type="Proteomes" id="UP001595884"/>
    </source>
</evidence>
<organism evidence="7 8">
    <name type="scientific">Glutamicibacter bergerei</name>
    <dbReference type="NCBI Taxonomy" id="256702"/>
    <lineage>
        <taxon>Bacteria</taxon>
        <taxon>Bacillati</taxon>
        <taxon>Actinomycetota</taxon>
        <taxon>Actinomycetes</taxon>
        <taxon>Micrococcales</taxon>
        <taxon>Micrococcaceae</taxon>
        <taxon>Glutamicibacter</taxon>
    </lineage>
</organism>
<evidence type="ECO:0000256" key="5">
    <source>
        <dbReference type="ARBA" id="ARBA00023239"/>
    </source>
</evidence>